<dbReference type="OrthoDB" id="9804841at2"/>
<evidence type="ECO:0000256" key="1">
    <source>
        <dbReference type="ARBA" id="ARBA00004007"/>
    </source>
</evidence>
<keyword evidence="5 10" id="KW-0812">Transmembrane</keyword>
<dbReference type="InterPro" id="IPR023471">
    <property type="entry name" value="CtaG/Cox11_dom_sf"/>
</dbReference>
<accession>A0A5C8KZC0</accession>
<sequence length="193" mass="21353">MSSKASHGRTFKAIILVALGSFVFAFSLVPLYRIACEKIFGITFEQGPTGQRLVGAMDSVEERWVTVQFDSTVNSALPWEFDADQFEMRVRVGELMEATYHARNVSERAIVGQAVPSVAPSSASAYFAKTECFCFTEQLLNPGEEREMPVRFIVDPNLPAHVNTVTLSYTFFNNEHATARHASQAAKSIHSAP</sequence>
<evidence type="ECO:0000256" key="5">
    <source>
        <dbReference type="ARBA" id="ARBA00022692"/>
    </source>
</evidence>
<dbReference type="InterPro" id="IPR007533">
    <property type="entry name" value="Cyt_c_oxidase_assmbl_CtaG"/>
</dbReference>
<comment type="similarity">
    <text evidence="3">Belongs to the COX11/CtaG family.</text>
</comment>
<reference evidence="11 12" key="1">
    <citation type="submission" date="2019-08" db="EMBL/GenBank/DDBJ databases">
        <authorList>
            <person name="Karlyshev A.V."/>
        </authorList>
    </citation>
    <scope>NUCLEOTIDE SEQUENCE [LARGE SCALE GENOMIC DNA]</scope>
    <source>
        <strain evidence="11 12">Alg18-2.2</strain>
    </source>
</reference>
<keyword evidence="8" id="KW-0186">Copper</keyword>
<keyword evidence="7 10" id="KW-1133">Transmembrane helix</keyword>
<protein>
    <recommendedName>
        <fullName evidence="4">Cytochrome c oxidase assembly protein CtaG</fullName>
    </recommendedName>
</protein>
<comment type="subcellular location">
    <subcellularLocation>
        <location evidence="2">Cell inner membrane</location>
        <topology evidence="2">Single-pass type II membrane protein</topology>
        <orientation evidence="2">Periplasmic side</orientation>
    </subcellularLocation>
</comment>
<evidence type="ECO:0000256" key="10">
    <source>
        <dbReference type="SAM" id="Phobius"/>
    </source>
</evidence>
<dbReference type="NCBIfam" id="NF003465">
    <property type="entry name" value="PRK05089.1"/>
    <property type="match status" value="1"/>
</dbReference>
<evidence type="ECO:0000256" key="8">
    <source>
        <dbReference type="ARBA" id="ARBA00023008"/>
    </source>
</evidence>
<name>A0A5C8KZC0_9GAMM</name>
<keyword evidence="9 10" id="KW-0472">Membrane</keyword>
<dbReference type="PANTHER" id="PTHR21320:SF3">
    <property type="entry name" value="CYTOCHROME C OXIDASE ASSEMBLY PROTEIN COX11, MITOCHONDRIAL-RELATED"/>
    <property type="match status" value="1"/>
</dbReference>
<dbReference type="GO" id="GO:0005507">
    <property type="term" value="F:copper ion binding"/>
    <property type="evidence" value="ECO:0007669"/>
    <property type="project" value="InterPro"/>
</dbReference>
<comment type="function">
    <text evidence="1">Exerts its effect at some terminal stage of cytochrome c oxidase synthesis, probably by being involved in the insertion of the copper B into subunit I.</text>
</comment>
<organism evidence="11 12">
    <name type="scientific">Alkalisalibacterium limincola</name>
    <dbReference type="NCBI Taxonomy" id="2699169"/>
    <lineage>
        <taxon>Bacteria</taxon>
        <taxon>Pseudomonadati</taxon>
        <taxon>Pseudomonadota</taxon>
        <taxon>Gammaproteobacteria</taxon>
        <taxon>Lysobacterales</taxon>
        <taxon>Lysobacteraceae</taxon>
        <taxon>Alkalisalibacterium</taxon>
    </lineage>
</organism>
<dbReference type="PIRSF" id="PIRSF005413">
    <property type="entry name" value="COX11"/>
    <property type="match status" value="1"/>
</dbReference>
<evidence type="ECO:0000313" key="11">
    <source>
        <dbReference type="EMBL" id="TXK64865.1"/>
    </source>
</evidence>
<dbReference type="Proteomes" id="UP000321248">
    <property type="component" value="Unassembled WGS sequence"/>
</dbReference>
<evidence type="ECO:0000256" key="3">
    <source>
        <dbReference type="ARBA" id="ARBA00009620"/>
    </source>
</evidence>
<feature type="transmembrane region" description="Helical" evidence="10">
    <location>
        <begin position="12"/>
        <end position="32"/>
    </location>
</feature>
<dbReference type="SUPFAM" id="SSF110111">
    <property type="entry name" value="Ctag/Cox11"/>
    <property type="match status" value="1"/>
</dbReference>
<dbReference type="Pfam" id="PF04442">
    <property type="entry name" value="CtaG_Cox11"/>
    <property type="match status" value="1"/>
</dbReference>
<dbReference type="Gene3D" id="2.60.370.10">
    <property type="entry name" value="Ctag/Cox11"/>
    <property type="match status" value="1"/>
</dbReference>
<evidence type="ECO:0000256" key="6">
    <source>
        <dbReference type="ARBA" id="ARBA00022968"/>
    </source>
</evidence>
<evidence type="ECO:0000256" key="7">
    <source>
        <dbReference type="ARBA" id="ARBA00022989"/>
    </source>
</evidence>
<evidence type="ECO:0000256" key="4">
    <source>
        <dbReference type="ARBA" id="ARBA00015384"/>
    </source>
</evidence>
<evidence type="ECO:0000256" key="2">
    <source>
        <dbReference type="ARBA" id="ARBA00004382"/>
    </source>
</evidence>
<dbReference type="GO" id="GO:0005886">
    <property type="term" value="C:plasma membrane"/>
    <property type="evidence" value="ECO:0007669"/>
    <property type="project" value="UniProtKB-SubCell"/>
</dbReference>
<keyword evidence="12" id="KW-1185">Reference proteome</keyword>
<dbReference type="AlphaFoldDB" id="A0A5C8KZC0"/>
<proteinExistence type="inferred from homology"/>
<keyword evidence="6" id="KW-0735">Signal-anchor</keyword>
<evidence type="ECO:0000256" key="9">
    <source>
        <dbReference type="ARBA" id="ARBA00023136"/>
    </source>
</evidence>
<dbReference type="PANTHER" id="PTHR21320">
    <property type="entry name" value="CYTOCHROME C OXIDASE ASSEMBLY PROTEIN COX11-RELATED"/>
    <property type="match status" value="1"/>
</dbReference>
<gene>
    <name evidence="11" type="ORF">FU658_03240</name>
</gene>
<dbReference type="EMBL" id="VRTS01000002">
    <property type="protein sequence ID" value="TXK64865.1"/>
    <property type="molecule type" value="Genomic_DNA"/>
</dbReference>
<comment type="caution">
    <text evidence="11">The sequence shown here is derived from an EMBL/GenBank/DDBJ whole genome shotgun (WGS) entry which is preliminary data.</text>
</comment>
<evidence type="ECO:0000313" key="12">
    <source>
        <dbReference type="Proteomes" id="UP000321248"/>
    </source>
</evidence>